<dbReference type="EMBL" id="MFKF01000145">
    <property type="protein sequence ID" value="OGG52301.1"/>
    <property type="molecule type" value="Genomic_DNA"/>
</dbReference>
<evidence type="ECO:0000256" key="1">
    <source>
        <dbReference type="ARBA" id="ARBA00022741"/>
    </source>
</evidence>
<dbReference type="Pfam" id="PF07721">
    <property type="entry name" value="TPR_4"/>
    <property type="match status" value="1"/>
</dbReference>
<dbReference type="Gene3D" id="3.40.50.300">
    <property type="entry name" value="P-loop containing nucleotide triphosphate hydrolases"/>
    <property type="match status" value="1"/>
</dbReference>
<dbReference type="PANTHER" id="PTHR16305">
    <property type="entry name" value="TESTICULAR SOLUBLE ADENYLYL CYCLASE"/>
    <property type="match status" value="1"/>
</dbReference>
<dbReference type="GO" id="GO:0004016">
    <property type="term" value="F:adenylate cyclase activity"/>
    <property type="evidence" value="ECO:0007669"/>
    <property type="project" value="TreeGrafter"/>
</dbReference>
<dbReference type="GO" id="GO:0005524">
    <property type="term" value="F:ATP binding"/>
    <property type="evidence" value="ECO:0007669"/>
    <property type="project" value="UniProtKB-KW"/>
</dbReference>
<dbReference type="CDD" id="cd07302">
    <property type="entry name" value="CHD"/>
    <property type="match status" value="1"/>
</dbReference>
<sequence length="1140" mass="126297">MKFCGGCGAPLKNLCPKCGFENPPQFRFCGGCGTSLRRDAPAGGLSPAQTDRPAQVESRAAEQAAPEGERRQLTVMFCDLVGSTALSEQLDPEELREVVRAYQQACGAVIRRFEGHIAQYLGDGLLVYFGYPQAHEDDAQRAVRAGLGIVEAVRQLNVRPDVRARHAVPVQVRVGIHTGLVVVGEMGGGDRRESLALGETPNLAARLQEMAEPDTVVVSDATHRLIEGFFGCEGLDARSVKGVSQAVEAYRVLHESAARSRLEAMPRAGLTPLVGREQELSLLLDRWERTKEGAGQVVLLVGEAGIGKSRLVQVLKEEVAKEPEAWLTPCQCSPYHQNSAFYPVIDLFERVALRFERVDTPQQKLDRLEGFLAQYGFSLPETVPLFASLLSVPFGERYSPLNLSPDQQKQRMLQAILKALMERASQQPVLLVVEDLHWVDPSTLELLSLLMDRTPTARILVMFTFRPEFSPPWPMWAHLTQMTLTRLAHRQVAVMVERVTGGKGLPGEVLQQVVDKTDGVPLFVEELTKMVLESGLLVEREDRYELTGPLPPLAIPSTLQDSLTARLDRLSAVKEIAQLGAVLGREFGYETLRAVSTGDETTLQRGLAQLVEAELLYERGLPPQATYIFKHALVQEAAYQSLLKSRRQQFHQRIAQVLEERFPETVEAQPELIAHHYTEAGLSEQAVPCWQRAGERAVQRSAYLEAIHHLQKGLELLKTLPDSPEHIQRELDLQIALGPALIAIKGYAALEVERVYIRARALCQQVDDNPLLFRALWGLWVFYIVGAKHQTARELAEQLLSLAQRKGDPALLLMAHLMLGDSLFFLGEFVSARKHDEQGIALYDPQQHRSLAFLYIHDPGQLGRSIAAWTFWCLGYPDQALQHTHEALTLSQEMSHPHSLALTLYCAALLHQFRREVQAAQERAEALMALATEQGFSFFVPGATILQGWVLAEQGQGEEGMAQMHQGLDAWQAMGAEVCWRGYFLGLLAEVYGKVGQPEEGLNLLAEALALVNKTGERHWEAEWYRIKGELLLMQAAGRGGSRTASTKTSALSDAAVGATGRSPLQDDAEACFLQAIEVARGQQAKSLELRATVSLCRLWQGQGKKAEARQMLAEIYGWFTEGFDTADLKEAKALLDELA</sequence>
<organism evidence="5 6">
    <name type="scientific">Handelsmanbacteria sp. (strain RIFCSPLOWO2_12_FULL_64_10)</name>
    <dbReference type="NCBI Taxonomy" id="1817868"/>
    <lineage>
        <taxon>Bacteria</taxon>
        <taxon>Candidatus Handelsmaniibacteriota</taxon>
    </lineage>
</organism>
<name>A0A1F6CTF8_HANXR</name>
<dbReference type="PANTHER" id="PTHR16305:SF28">
    <property type="entry name" value="GUANYLATE CYCLASE DOMAIN-CONTAINING PROTEIN"/>
    <property type="match status" value="1"/>
</dbReference>
<dbReference type="InterPro" id="IPR027417">
    <property type="entry name" value="P-loop_NTPase"/>
</dbReference>
<dbReference type="GO" id="GO:0009190">
    <property type="term" value="P:cyclic nucleotide biosynthetic process"/>
    <property type="evidence" value="ECO:0007669"/>
    <property type="project" value="InterPro"/>
</dbReference>
<evidence type="ECO:0000313" key="6">
    <source>
        <dbReference type="Proteomes" id="UP000178606"/>
    </source>
</evidence>
<dbReference type="GO" id="GO:0042802">
    <property type="term" value="F:identical protein binding"/>
    <property type="evidence" value="ECO:0007669"/>
    <property type="project" value="InterPro"/>
</dbReference>
<dbReference type="SUPFAM" id="SSF55073">
    <property type="entry name" value="Nucleotide cyclase"/>
    <property type="match status" value="1"/>
</dbReference>
<evidence type="ECO:0000256" key="2">
    <source>
        <dbReference type="ARBA" id="ARBA00022840"/>
    </source>
</evidence>
<dbReference type="Pfam" id="PF00211">
    <property type="entry name" value="Guanylate_cyc"/>
    <property type="match status" value="1"/>
</dbReference>
<evidence type="ECO:0000259" key="4">
    <source>
        <dbReference type="PROSITE" id="PS50125"/>
    </source>
</evidence>
<evidence type="ECO:0000313" key="5">
    <source>
        <dbReference type="EMBL" id="OGG52301.1"/>
    </source>
</evidence>
<dbReference type="GO" id="GO:0005737">
    <property type="term" value="C:cytoplasm"/>
    <property type="evidence" value="ECO:0007669"/>
    <property type="project" value="TreeGrafter"/>
</dbReference>
<dbReference type="Pfam" id="PF12773">
    <property type="entry name" value="DZR"/>
    <property type="match status" value="1"/>
</dbReference>
<gene>
    <name evidence="5" type="ORF">A3F84_23365</name>
</gene>
<accession>A0A1F6CTF8</accession>
<keyword evidence="1" id="KW-0547">Nucleotide-binding</keyword>
<dbReference type="Proteomes" id="UP000178606">
    <property type="component" value="Unassembled WGS sequence"/>
</dbReference>
<dbReference type="InterPro" id="IPR025874">
    <property type="entry name" value="DZR"/>
</dbReference>
<dbReference type="InterPro" id="IPR029787">
    <property type="entry name" value="Nucleotide_cyclase"/>
</dbReference>
<evidence type="ECO:0000256" key="3">
    <source>
        <dbReference type="SAM" id="MobiDB-lite"/>
    </source>
</evidence>
<dbReference type="SUPFAM" id="SSF52540">
    <property type="entry name" value="P-loop containing nucleoside triphosphate hydrolases"/>
    <property type="match status" value="1"/>
</dbReference>
<dbReference type="InterPro" id="IPR041664">
    <property type="entry name" value="AAA_16"/>
</dbReference>
<dbReference type="Pfam" id="PF13191">
    <property type="entry name" value="AAA_16"/>
    <property type="match status" value="1"/>
</dbReference>
<proteinExistence type="predicted"/>
<dbReference type="InterPro" id="IPR011990">
    <property type="entry name" value="TPR-like_helical_dom_sf"/>
</dbReference>
<comment type="caution">
    <text evidence="5">The sequence shown here is derived from an EMBL/GenBank/DDBJ whole genome shotgun (WGS) entry which is preliminary data.</text>
</comment>
<dbReference type="Gene3D" id="3.30.70.1230">
    <property type="entry name" value="Nucleotide cyclase"/>
    <property type="match status" value="1"/>
</dbReference>
<dbReference type="InterPro" id="IPR001054">
    <property type="entry name" value="A/G_cyclase"/>
</dbReference>
<dbReference type="AlphaFoldDB" id="A0A1F6CTF8"/>
<dbReference type="PROSITE" id="PS50125">
    <property type="entry name" value="GUANYLATE_CYCLASE_2"/>
    <property type="match status" value="1"/>
</dbReference>
<feature type="domain" description="Guanylate cyclase" evidence="4">
    <location>
        <begin position="74"/>
        <end position="208"/>
    </location>
</feature>
<dbReference type="SMART" id="SM00044">
    <property type="entry name" value="CYCc"/>
    <property type="match status" value="1"/>
</dbReference>
<reference evidence="5 6" key="1">
    <citation type="journal article" date="2016" name="Nat. Commun.">
        <title>Thousands of microbial genomes shed light on interconnected biogeochemical processes in an aquifer system.</title>
        <authorList>
            <person name="Anantharaman K."/>
            <person name="Brown C.T."/>
            <person name="Hug L.A."/>
            <person name="Sharon I."/>
            <person name="Castelle C.J."/>
            <person name="Probst A.J."/>
            <person name="Thomas B.C."/>
            <person name="Singh A."/>
            <person name="Wilkins M.J."/>
            <person name="Karaoz U."/>
            <person name="Brodie E.L."/>
            <person name="Williams K.H."/>
            <person name="Hubbard S.S."/>
            <person name="Banfield J.F."/>
        </authorList>
    </citation>
    <scope>NUCLEOTIDE SEQUENCE [LARGE SCALE GENOMIC DNA]</scope>
    <source>
        <strain evidence="6">RIFCSPLOWO2_12_FULL_64_10</strain>
    </source>
</reference>
<feature type="region of interest" description="Disordered" evidence="3">
    <location>
        <begin position="40"/>
        <end position="68"/>
    </location>
</feature>
<dbReference type="GO" id="GO:0035556">
    <property type="term" value="P:intracellular signal transduction"/>
    <property type="evidence" value="ECO:0007669"/>
    <property type="project" value="InterPro"/>
</dbReference>
<dbReference type="Gene3D" id="1.25.40.10">
    <property type="entry name" value="Tetratricopeptide repeat domain"/>
    <property type="match status" value="2"/>
</dbReference>
<protein>
    <recommendedName>
        <fullName evidence="4">Guanylate cyclase domain-containing protein</fullName>
    </recommendedName>
</protein>
<dbReference type="InterPro" id="IPR011717">
    <property type="entry name" value="TPR-4"/>
</dbReference>
<keyword evidence="2" id="KW-0067">ATP-binding</keyword>
<dbReference type="SUPFAM" id="SSF48452">
    <property type="entry name" value="TPR-like"/>
    <property type="match status" value="2"/>
</dbReference>